<dbReference type="InterPro" id="IPR001129">
    <property type="entry name" value="Membr-assoc_MAPEG"/>
</dbReference>
<keyword evidence="3 5" id="KW-1133">Transmembrane helix</keyword>
<proteinExistence type="predicted"/>
<evidence type="ECO:0000256" key="3">
    <source>
        <dbReference type="ARBA" id="ARBA00022989"/>
    </source>
</evidence>
<evidence type="ECO:0000256" key="4">
    <source>
        <dbReference type="ARBA" id="ARBA00023136"/>
    </source>
</evidence>
<reference evidence="7" key="1">
    <citation type="journal article" date="2019" name="Int. J. Syst. Evol. Microbiol.">
        <title>The Global Catalogue of Microorganisms (GCM) 10K type strain sequencing project: providing services to taxonomists for standard genome sequencing and annotation.</title>
        <authorList>
            <consortium name="The Broad Institute Genomics Platform"/>
            <consortium name="The Broad Institute Genome Sequencing Center for Infectious Disease"/>
            <person name="Wu L."/>
            <person name="Ma J."/>
        </authorList>
    </citation>
    <scope>NUCLEOTIDE SEQUENCE [LARGE SCALE GENOMIC DNA]</scope>
    <source>
        <strain evidence="7">KCTC 52438</strain>
    </source>
</reference>
<evidence type="ECO:0000313" key="6">
    <source>
        <dbReference type="EMBL" id="MFC3150596.1"/>
    </source>
</evidence>
<dbReference type="Pfam" id="PF01124">
    <property type="entry name" value="MAPEG"/>
    <property type="match status" value="1"/>
</dbReference>
<sequence>MILTTSTSIFYPAFAMFVLTMLCLLSLGIARLISVRTGKVKISFYRTYNKGEEPEYLHLLSRHVRNHFEIPPLFYIGVLFAYVTHSVSDTAIAFAWAFVITRLIHSAIHLTINNVTYRFLAFGLGLICLTGLWVTSFLTLL</sequence>
<organism evidence="6 7">
    <name type="scientific">Litoribrevibacter euphylliae</name>
    <dbReference type="NCBI Taxonomy" id="1834034"/>
    <lineage>
        <taxon>Bacteria</taxon>
        <taxon>Pseudomonadati</taxon>
        <taxon>Pseudomonadota</taxon>
        <taxon>Gammaproteobacteria</taxon>
        <taxon>Oceanospirillales</taxon>
        <taxon>Oceanospirillaceae</taxon>
        <taxon>Litoribrevibacter</taxon>
    </lineage>
</organism>
<comment type="caution">
    <text evidence="6">The sequence shown here is derived from an EMBL/GenBank/DDBJ whole genome shotgun (WGS) entry which is preliminary data.</text>
</comment>
<evidence type="ECO:0000313" key="7">
    <source>
        <dbReference type="Proteomes" id="UP001595476"/>
    </source>
</evidence>
<evidence type="ECO:0000256" key="5">
    <source>
        <dbReference type="SAM" id="Phobius"/>
    </source>
</evidence>
<keyword evidence="4 5" id="KW-0472">Membrane</keyword>
<comment type="subcellular location">
    <subcellularLocation>
        <location evidence="1">Membrane</location>
    </subcellularLocation>
</comment>
<feature type="transmembrane region" description="Helical" evidence="5">
    <location>
        <begin position="12"/>
        <end position="33"/>
    </location>
</feature>
<dbReference type="RefSeq" id="WP_386717679.1">
    <property type="nucleotide sequence ID" value="NZ_JBHRSZ010000002.1"/>
</dbReference>
<name>A0ABV7HGD1_9GAMM</name>
<evidence type="ECO:0000256" key="1">
    <source>
        <dbReference type="ARBA" id="ARBA00004370"/>
    </source>
</evidence>
<keyword evidence="2 5" id="KW-0812">Transmembrane</keyword>
<feature type="transmembrane region" description="Helical" evidence="5">
    <location>
        <begin position="73"/>
        <end position="99"/>
    </location>
</feature>
<dbReference type="Gene3D" id="1.20.120.550">
    <property type="entry name" value="Membrane associated eicosanoid/glutathione metabolism-like domain"/>
    <property type="match status" value="1"/>
</dbReference>
<dbReference type="InterPro" id="IPR023352">
    <property type="entry name" value="MAPEG-like_dom_sf"/>
</dbReference>
<evidence type="ECO:0000256" key="2">
    <source>
        <dbReference type="ARBA" id="ARBA00022692"/>
    </source>
</evidence>
<dbReference type="Proteomes" id="UP001595476">
    <property type="component" value="Unassembled WGS sequence"/>
</dbReference>
<gene>
    <name evidence="6" type="ORF">ACFOEK_06140</name>
</gene>
<protein>
    <submittedName>
        <fullName evidence="6">MAPEG family protein</fullName>
    </submittedName>
</protein>
<dbReference type="SUPFAM" id="SSF161084">
    <property type="entry name" value="MAPEG domain-like"/>
    <property type="match status" value="1"/>
</dbReference>
<feature type="transmembrane region" description="Helical" evidence="5">
    <location>
        <begin position="119"/>
        <end position="140"/>
    </location>
</feature>
<dbReference type="EMBL" id="JBHRSZ010000002">
    <property type="protein sequence ID" value="MFC3150596.1"/>
    <property type="molecule type" value="Genomic_DNA"/>
</dbReference>
<keyword evidence="7" id="KW-1185">Reference proteome</keyword>
<accession>A0ABV7HGD1</accession>